<feature type="compositionally biased region" description="Low complexity" evidence="3">
    <location>
        <begin position="120"/>
        <end position="130"/>
    </location>
</feature>
<evidence type="ECO:0000256" key="3">
    <source>
        <dbReference type="SAM" id="MobiDB-lite"/>
    </source>
</evidence>
<dbReference type="SMART" id="SM00673">
    <property type="entry name" value="CARP"/>
    <property type="match status" value="2"/>
</dbReference>
<dbReference type="PANTHER" id="PTHR15139:SF0">
    <property type="entry name" value="TUBULIN-SPECIFIC CHAPERONE C"/>
    <property type="match status" value="1"/>
</dbReference>
<dbReference type="InterPro" id="IPR017901">
    <property type="entry name" value="C-CAP_CF_C-like"/>
</dbReference>
<dbReference type="Proteomes" id="UP000195570">
    <property type="component" value="Unassembled WGS sequence"/>
</dbReference>
<dbReference type="GO" id="GO:0007021">
    <property type="term" value="P:tubulin complex assembly"/>
    <property type="evidence" value="ECO:0007669"/>
    <property type="project" value="TreeGrafter"/>
</dbReference>
<dbReference type="EMBL" id="CZPT02001192">
    <property type="protein sequence ID" value="SCU69331.1"/>
    <property type="molecule type" value="Genomic_DNA"/>
</dbReference>
<feature type="compositionally biased region" description="Polar residues" evidence="3">
    <location>
        <begin position="99"/>
        <end position="114"/>
    </location>
</feature>
<dbReference type="AlphaFoldDB" id="A0A1G4IBM0"/>
<dbReference type="PROSITE" id="PS51329">
    <property type="entry name" value="C_CAP_COFACTOR_C"/>
    <property type="match status" value="1"/>
</dbReference>
<keyword evidence="2" id="KW-0143">Chaperone</keyword>
<dbReference type="GeneID" id="92374837"/>
<dbReference type="InterPro" id="IPR027684">
    <property type="entry name" value="TBCC"/>
</dbReference>
<comment type="caution">
    <text evidence="5">The sequence shown here is derived from an EMBL/GenBank/DDBJ whole genome shotgun (WGS) entry which is preliminary data.</text>
</comment>
<feature type="region of interest" description="Disordered" evidence="3">
    <location>
        <begin position="1"/>
        <end position="34"/>
    </location>
</feature>
<dbReference type="Pfam" id="PF07986">
    <property type="entry name" value="TBCC"/>
    <property type="match status" value="1"/>
</dbReference>
<dbReference type="RefSeq" id="XP_067080319.1">
    <property type="nucleotide sequence ID" value="XM_067224218.1"/>
</dbReference>
<reference evidence="5" key="1">
    <citation type="submission" date="2016-09" db="EMBL/GenBank/DDBJ databases">
        <authorList>
            <person name="Hebert L."/>
            <person name="Moumen B."/>
        </authorList>
    </citation>
    <scope>NUCLEOTIDE SEQUENCE [LARGE SCALE GENOMIC DNA]</scope>
    <source>
        <strain evidence="5">OVI</strain>
    </source>
</reference>
<accession>A0A1G4IBM0</accession>
<evidence type="ECO:0000313" key="5">
    <source>
        <dbReference type="EMBL" id="SCU69331.1"/>
    </source>
</evidence>
<dbReference type="InterPro" id="IPR006599">
    <property type="entry name" value="CARP_motif"/>
</dbReference>
<dbReference type="VEuPathDB" id="TriTrypDB:TEOVI_000089700"/>
<gene>
    <name evidence="5" type="ORF">TEOVI_000089700</name>
</gene>
<proteinExistence type="inferred from homology"/>
<dbReference type="Gene3D" id="2.160.20.70">
    <property type="match status" value="1"/>
</dbReference>
<name>A0A1G4IBM0_TRYEQ</name>
<organism evidence="5 6">
    <name type="scientific">Trypanosoma equiperdum</name>
    <dbReference type="NCBI Taxonomy" id="5694"/>
    <lineage>
        <taxon>Eukaryota</taxon>
        <taxon>Discoba</taxon>
        <taxon>Euglenozoa</taxon>
        <taxon>Kinetoplastea</taxon>
        <taxon>Metakinetoplastina</taxon>
        <taxon>Trypanosomatida</taxon>
        <taxon>Trypanosomatidae</taxon>
        <taxon>Trypanosoma</taxon>
    </lineage>
</organism>
<evidence type="ECO:0000256" key="2">
    <source>
        <dbReference type="ARBA" id="ARBA00023186"/>
    </source>
</evidence>
<dbReference type="InterPro" id="IPR012945">
    <property type="entry name" value="Tubulin-bd_cofactor_C_dom"/>
</dbReference>
<feature type="region of interest" description="Disordered" evidence="3">
    <location>
        <begin position="99"/>
        <end position="130"/>
    </location>
</feature>
<dbReference type="InterPro" id="IPR016098">
    <property type="entry name" value="CAP/MinC_C"/>
</dbReference>
<dbReference type="GO" id="GO:0007023">
    <property type="term" value="P:post-chaperonin tubulin folding pathway"/>
    <property type="evidence" value="ECO:0007669"/>
    <property type="project" value="InterPro"/>
</dbReference>
<comment type="similarity">
    <text evidence="1">Belongs to the TBCC family.</text>
</comment>
<dbReference type="GO" id="GO:0005737">
    <property type="term" value="C:cytoplasm"/>
    <property type="evidence" value="ECO:0007669"/>
    <property type="project" value="TreeGrafter"/>
</dbReference>
<feature type="domain" description="C-CAP/cofactor C-like" evidence="4">
    <location>
        <begin position="120"/>
        <end position="276"/>
    </location>
</feature>
<evidence type="ECO:0000313" key="6">
    <source>
        <dbReference type="Proteomes" id="UP000195570"/>
    </source>
</evidence>
<evidence type="ECO:0000259" key="4">
    <source>
        <dbReference type="PROSITE" id="PS51329"/>
    </source>
</evidence>
<keyword evidence="6" id="KW-1185">Reference proteome</keyword>
<feature type="compositionally biased region" description="Basic and acidic residues" evidence="3">
    <location>
        <begin position="1"/>
        <end position="19"/>
    </location>
</feature>
<evidence type="ECO:0000256" key="1">
    <source>
        <dbReference type="ARBA" id="ARBA00008848"/>
    </source>
</evidence>
<sequence length="308" mass="34033">MEERFLRTRAEREEVRQQRAAEPSSSSAERLHFEEQAKLFEQEITQYVSSGNTGVAQERLNVFKAVVQEVSSSSILTAYDMAKSNTTLSRLQALIDSSAKSTQGPRSFKFSSASKPRPTPAAAGAATTEQPTIQCNEEPELPAGVLGNARDRTLCITPSKAVFLRGCENCLILIPPVAGSVFISDCSQCKVYVACHQLRLKNCTGSDMYVSCASTPIIECCTGMRFGPYGCWTGILHSSIGEHRYNSHEEWLKCLGEIEDLQRAGEMYKTVDDFQWLKKTPSPNWCVLAAEQWEVVAQPFVQEDAAAV</sequence>
<protein>
    <submittedName>
        <fullName evidence="5">Tubulin binding cofactor c, putative</fullName>
    </submittedName>
</protein>
<dbReference type="PANTHER" id="PTHR15139">
    <property type="entry name" value="TUBULIN FOLDING COFACTOR C"/>
    <property type="match status" value="1"/>
</dbReference>